<organism evidence="5 6">
    <name type="scientific">Lodderomyces beijingensis</name>
    <dbReference type="NCBI Taxonomy" id="1775926"/>
    <lineage>
        <taxon>Eukaryota</taxon>
        <taxon>Fungi</taxon>
        <taxon>Dikarya</taxon>
        <taxon>Ascomycota</taxon>
        <taxon>Saccharomycotina</taxon>
        <taxon>Pichiomycetes</taxon>
        <taxon>Debaryomycetaceae</taxon>
        <taxon>Candida/Lodderomyces clade</taxon>
        <taxon>Lodderomyces</taxon>
    </lineage>
</organism>
<dbReference type="PANTHER" id="PTHR34853">
    <property type="match status" value="1"/>
</dbReference>
<proteinExistence type="inferred from homology"/>
<keyword evidence="2" id="KW-0325">Glycoprotein</keyword>
<dbReference type="SUPFAM" id="SSF53474">
    <property type="entry name" value="alpha/beta-Hydrolases"/>
    <property type="match status" value="1"/>
</dbReference>
<keyword evidence="1 4" id="KW-0732">Signal</keyword>
<dbReference type="Proteomes" id="UP001497383">
    <property type="component" value="Chromosome 5"/>
</dbReference>
<reference evidence="5 6" key="1">
    <citation type="submission" date="2024-03" db="EMBL/GenBank/DDBJ databases">
        <authorList>
            <person name="Brejova B."/>
        </authorList>
    </citation>
    <scope>NUCLEOTIDE SEQUENCE [LARGE SCALE GENOMIC DNA]</scope>
    <source>
        <strain evidence="5 6">CBS 14171</strain>
    </source>
</reference>
<feature type="signal peptide" evidence="4">
    <location>
        <begin position="1"/>
        <end position="16"/>
    </location>
</feature>
<gene>
    <name evidence="5" type="ORF">LODBEIA_P39460</name>
</gene>
<evidence type="ECO:0000313" key="5">
    <source>
        <dbReference type="EMBL" id="CAK9439846.1"/>
    </source>
</evidence>
<dbReference type="Pfam" id="PF03583">
    <property type="entry name" value="LIP"/>
    <property type="match status" value="1"/>
</dbReference>
<evidence type="ECO:0000256" key="3">
    <source>
        <dbReference type="ARBA" id="ARBA00023369"/>
    </source>
</evidence>
<dbReference type="Gene3D" id="1.10.260.130">
    <property type="match status" value="1"/>
</dbReference>
<keyword evidence="6" id="KW-1185">Reference proteome</keyword>
<dbReference type="EMBL" id="OZ022409">
    <property type="protein sequence ID" value="CAK9439846.1"/>
    <property type="molecule type" value="Genomic_DNA"/>
</dbReference>
<dbReference type="GeneID" id="92209142"/>
<dbReference type="InterPro" id="IPR029058">
    <property type="entry name" value="AB_hydrolase_fold"/>
</dbReference>
<evidence type="ECO:0000313" key="6">
    <source>
        <dbReference type="Proteomes" id="UP001497383"/>
    </source>
</evidence>
<sequence length="429" mass="48025">MRYGFFLGFLAVGILALKKPEKDEFYKPPRGFQDRPLGDILKSRQTPGPIQSYLATIDAITWQLLIRSEDSFGKPNAIVATLLEPRDADPTKVLSYQPFQNSALITCCPSYAMLVPSFDTLHMQVELSFIAMALFMKWYVVIPDYQGPKSAFPVANQSAFAVLNVMRGVQTFLNQSTSFAMFGYSGGAFASAWASIKHPKYAPELNIVGAAVGGLVSNISALVECVDGGPYAGLVLSVLNGCSNEYPEFRLALRKYGMFLKNYCLMSAAAHYFGTSFNRDIYRNFSRDAVITSIFKKNSLMGDGKPVPKMPIFIYHSAINEMIPAAEIRKVFDYWCANGVIVEFAEDESYNHIVEAFAGVPASMMWLKKRFDGVKSKGKCIYTWRPSNFLYPGTRRFIKSKLKRSLEIFLSKLNVFESFTTFTDTIVTE</sequence>
<evidence type="ECO:0000256" key="2">
    <source>
        <dbReference type="ARBA" id="ARBA00023180"/>
    </source>
</evidence>
<comment type="catalytic activity">
    <reaction evidence="3">
        <text>a triacylglycerol + H2O = a diacylglycerol + a fatty acid + H(+)</text>
        <dbReference type="Rhea" id="RHEA:12044"/>
        <dbReference type="ChEBI" id="CHEBI:15377"/>
        <dbReference type="ChEBI" id="CHEBI:15378"/>
        <dbReference type="ChEBI" id="CHEBI:17855"/>
        <dbReference type="ChEBI" id="CHEBI:18035"/>
        <dbReference type="ChEBI" id="CHEBI:28868"/>
        <dbReference type="EC" id="3.1.1.3"/>
    </reaction>
    <physiologicalReaction direction="left-to-right" evidence="3">
        <dbReference type="Rhea" id="RHEA:12045"/>
    </physiologicalReaction>
</comment>
<dbReference type="PANTHER" id="PTHR34853:SF1">
    <property type="entry name" value="LIPASE 5"/>
    <property type="match status" value="1"/>
</dbReference>
<name>A0ABP0ZTX5_9ASCO</name>
<dbReference type="PIRSF" id="PIRSF029171">
    <property type="entry name" value="Esterase_LipA"/>
    <property type="match status" value="1"/>
</dbReference>
<evidence type="ECO:0000256" key="1">
    <source>
        <dbReference type="ARBA" id="ARBA00022729"/>
    </source>
</evidence>
<dbReference type="Gene3D" id="3.40.50.1820">
    <property type="entry name" value="alpha/beta hydrolase"/>
    <property type="match status" value="1"/>
</dbReference>
<comment type="similarity">
    <text evidence="4">Belongs to the AB hydrolase superfamily. Lipase family.</text>
</comment>
<evidence type="ECO:0008006" key="7">
    <source>
        <dbReference type="Google" id="ProtNLM"/>
    </source>
</evidence>
<evidence type="ECO:0000256" key="4">
    <source>
        <dbReference type="PIRNR" id="PIRNR029171"/>
    </source>
</evidence>
<dbReference type="InterPro" id="IPR005152">
    <property type="entry name" value="Lipase_secreted"/>
</dbReference>
<dbReference type="RefSeq" id="XP_066830884.1">
    <property type="nucleotide sequence ID" value="XM_066974112.1"/>
</dbReference>
<accession>A0ABP0ZTX5</accession>
<protein>
    <recommendedName>
        <fullName evidence="7">Triacylglycerol lipase</fullName>
    </recommendedName>
</protein>
<feature type="chain" id="PRO_5045016328" description="Triacylglycerol lipase" evidence="4">
    <location>
        <begin position="17"/>
        <end position="429"/>
    </location>
</feature>